<evidence type="ECO:0000313" key="3">
    <source>
        <dbReference type="Proteomes" id="UP000676386"/>
    </source>
</evidence>
<comment type="caution">
    <text evidence="2">The sequence shown here is derived from an EMBL/GenBank/DDBJ whole genome shotgun (WGS) entry which is preliminary data.</text>
</comment>
<evidence type="ECO:0000256" key="1">
    <source>
        <dbReference type="SAM" id="SignalP"/>
    </source>
</evidence>
<dbReference type="RefSeq" id="WP_211971680.1">
    <property type="nucleotide sequence ID" value="NZ_CBFHAM010000048.1"/>
</dbReference>
<evidence type="ECO:0008006" key="4">
    <source>
        <dbReference type="Google" id="ProtNLM"/>
    </source>
</evidence>
<name>A0ABS5IU99_9BACT</name>
<dbReference type="Proteomes" id="UP000676386">
    <property type="component" value="Unassembled WGS sequence"/>
</dbReference>
<keyword evidence="1" id="KW-0732">Signal</keyword>
<accession>A0ABS5IU99</accession>
<feature type="signal peptide" evidence="1">
    <location>
        <begin position="1"/>
        <end position="22"/>
    </location>
</feature>
<dbReference type="EMBL" id="JAGTXB010000002">
    <property type="protein sequence ID" value="MBS0026539.1"/>
    <property type="molecule type" value="Genomic_DNA"/>
</dbReference>
<dbReference type="PROSITE" id="PS51257">
    <property type="entry name" value="PROKAR_LIPOPROTEIN"/>
    <property type="match status" value="1"/>
</dbReference>
<evidence type="ECO:0000313" key="2">
    <source>
        <dbReference type="EMBL" id="MBS0026539.1"/>
    </source>
</evidence>
<proteinExistence type="predicted"/>
<keyword evidence="3" id="KW-1185">Reference proteome</keyword>
<feature type="chain" id="PRO_5045639173" description="Calx-beta domain-containing protein" evidence="1">
    <location>
        <begin position="23"/>
        <end position="153"/>
    </location>
</feature>
<reference evidence="2 3" key="1">
    <citation type="submission" date="2021-04" db="EMBL/GenBank/DDBJ databases">
        <title>Chitinophaga sp. nov., isolated from the rhizosphere soil.</title>
        <authorList>
            <person name="He S."/>
        </authorList>
    </citation>
    <scope>NUCLEOTIDE SEQUENCE [LARGE SCALE GENOMIC DNA]</scope>
    <source>
        <strain evidence="2 3">2R12</strain>
    </source>
</reference>
<organism evidence="2 3">
    <name type="scientific">Chitinophaga hostae</name>
    <dbReference type="NCBI Taxonomy" id="2831022"/>
    <lineage>
        <taxon>Bacteria</taxon>
        <taxon>Pseudomonadati</taxon>
        <taxon>Bacteroidota</taxon>
        <taxon>Chitinophagia</taxon>
        <taxon>Chitinophagales</taxon>
        <taxon>Chitinophagaceae</taxon>
        <taxon>Chitinophaga</taxon>
    </lineage>
</organism>
<protein>
    <recommendedName>
        <fullName evidence="4">Calx-beta domain-containing protein</fullName>
    </recommendedName>
</protein>
<sequence length="153" mass="16082">MKRILSLSLSILLVAALFTACSKNNNGDDTPDLPKGKTMKLTITATGLTPADYLKTTISGGTINGTEPTLYKLNGVAQTNQKGFAIDQSTLISGPVTIETVVPVAITSISMGGFSAAGHSFSIKIASVIDGKEQTAIQQAYTTTTFTKVYDFQ</sequence>
<gene>
    <name evidence="2" type="ORF">KE626_04370</name>
</gene>